<evidence type="ECO:0000313" key="2">
    <source>
        <dbReference type="Proteomes" id="UP001162001"/>
    </source>
</evidence>
<accession>A0A7D3UTW0</accession>
<keyword evidence="2" id="KW-1185">Reference proteome</keyword>
<name>A0A7D3UTW0_9VIRU</name>
<dbReference type="Proteomes" id="UP001162001">
    <property type="component" value="Segment"/>
</dbReference>
<reference evidence="1 2" key="1">
    <citation type="submission" date="2020-04" db="EMBL/GenBank/DDBJ databases">
        <title>Advantages and limits of metagenomic assembly and binning of a giant virus.</title>
        <authorList>
            <person name="Schulz F."/>
            <person name="Andreani J."/>
            <person name="Francis R."/>
            <person name="Boudjemaa H."/>
            <person name="Bou Khalil J.Y."/>
            <person name="Lee J."/>
            <person name="La Scola B."/>
            <person name="Woyke T."/>
        </authorList>
    </citation>
    <scope>NUCLEOTIDE SEQUENCE [LARGE SCALE GENOMIC DNA]</scope>
    <source>
        <strain evidence="1 2">FV1/VV64</strain>
    </source>
</reference>
<sequence length="511" mass="61891">MDCFNWKLYRYLNNDLVNAKFDTEKQIQDHWNQYGKYEKRRYKVTDITPDFNWQIYSFLNPDLEKNGIQIQNDIELHWVMHGIKEKRKYNVTDITPEFDWEIYAYLNPDLEKNGIVLKSNVELHWLMHGIREKRKYKVTDITPDFNWKTYAKLNPDLEKNGIVLKSNVELHWFKHGIREKRKYKLNDVFIIKYYIQSSLKNYIMQSLHEEIDNILGIIDTDFINYDNIAEYFINKYKKLPMAILFLWDFTDNIYKKIKKYLPNTKIILWTDDLHWYTKIQYEKNYYSYSHADIHLSHYNYFKMFYNLDILPTNMIRLYHSCGSNFYRTSINMKSINKIYMYGAINAEHYRLRTWFLNLMQTHYPDKIIYKKHPGYDGIKVHDSIETSNELYNYTFCYTSGAFPNFEIKENTTTPYYIIGKFFEIAGSGALLLCNDYNIKDELNLLGFYDMINYISINENNFFSIIKWIFDSNNIGKINTIRKNGHELITKMHITEKRIEFINNELKLKLTK</sequence>
<gene>
    <name evidence="1" type="ORF">Fadolivirus_1_1172</name>
</gene>
<organism evidence="1 2">
    <name type="scientific">Fadolivirus FV1/VV64</name>
    <dbReference type="NCBI Taxonomy" id="3070911"/>
    <lineage>
        <taxon>Viruses</taxon>
        <taxon>Varidnaviria</taxon>
        <taxon>Bamfordvirae</taxon>
        <taxon>Nucleocytoviricota</taxon>
        <taxon>Megaviricetes</taxon>
        <taxon>Imitervirales</taxon>
        <taxon>Mimiviridae</taxon>
        <taxon>Klosneuvirinae</taxon>
        <taxon>Fadolivirus</taxon>
        <taxon>Fadolivirus algeromassiliense</taxon>
    </lineage>
</organism>
<protein>
    <submittedName>
        <fullName evidence="1">Uncharacterized protein</fullName>
    </submittedName>
</protein>
<dbReference type="EMBL" id="MT418680">
    <property type="protein sequence ID" value="QKF94630.1"/>
    <property type="molecule type" value="Genomic_DNA"/>
</dbReference>
<proteinExistence type="predicted"/>
<evidence type="ECO:0000313" key="1">
    <source>
        <dbReference type="EMBL" id="QKF94630.1"/>
    </source>
</evidence>